<evidence type="ECO:0000256" key="1">
    <source>
        <dbReference type="SAM" id="SignalP"/>
    </source>
</evidence>
<protein>
    <submittedName>
        <fullName evidence="2">9-O-acetylesterase</fullName>
    </submittedName>
</protein>
<evidence type="ECO:0000313" key="3">
    <source>
        <dbReference type="Proteomes" id="UP000262699"/>
    </source>
</evidence>
<dbReference type="AlphaFoldDB" id="A0A3D0WDC1"/>
<organism evidence="2 3">
    <name type="scientific">Sphingomonas bacterium</name>
    <dbReference type="NCBI Taxonomy" id="1895847"/>
    <lineage>
        <taxon>Bacteria</taxon>
        <taxon>Pseudomonadati</taxon>
        <taxon>Pseudomonadota</taxon>
        <taxon>Alphaproteobacteria</taxon>
        <taxon>Sphingomonadales</taxon>
        <taxon>Sphingomonadaceae</taxon>
        <taxon>Sphingomonas</taxon>
    </lineage>
</organism>
<dbReference type="Proteomes" id="UP000262699">
    <property type="component" value="Unassembled WGS sequence"/>
</dbReference>
<comment type="caution">
    <text evidence="2">The sequence shown here is derived from an EMBL/GenBank/DDBJ whole genome shotgun (WGS) entry which is preliminary data.</text>
</comment>
<dbReference type="EMBL" id="DOYJ01000298">
    <property type="protein sequence ID" value="HCB76620.1"/>
    <property type="molecule type" value="Genomic_DNA"/>
</dbReference>
<evidence type="ECO:0000313" key="2">
    <source>
        <dbReference type="EMBL" id="HCB76620.1"/>
    </source>
</evidence>
<reference evidence="2 3" key="1">
    <citation type="journal article" date="2018" name="Nat. Biotechnol.">
        <title>A standardized bacterial taxonomy based on genome phylogeny substantially revises the tree of life.</title>
        <authorList>
            <person name="Parks D.H."/>
            <person name="Chuvochina M."/>
            <person name="Waite D.W."/>
            <person name="Rinke C."/>
            <person name="Skarshewski A."/>
            <person name="Chaumeil P.A."/>
            <person name="Hugenholtz P."/>
        </authorList>
    </citation>
    <scope>NUCLEOTIDE SEQUENCE [LARGE SCALE GENOMIC DNA]</scope>
    <source>
        <strain evidence="2">UBA9015</strain>
    </source>
</reference>
<dbReference type="GO" id="GO:0005975">
    <property type="term" value="P:carbohydrate metabolic process"/>
    <property type="evidence" value="ECO:0007669"/>
    <property type="project" value="TreeGrafter"/>
</dbReference>
<accession>A0A3D0WDC1</accession>
<dbReference type="InterPro" id="IPR039329">
    <property type="entry name" value="SIAE"/>
</dbReference>
<keyword evidence="1" id="KW-0732">Signal</keyword>
<dbReference type="InterPro" id="IPR036514">
    <property type="entry name" value="SGNH_hydro_sf"/>
</dbReference>
<sequence>MKRFLARTGVAAVLLAGAGAAWADPVILTPMSDHAVLQRGAPITVTGRADPGEAITVRLGDARVSAKAGRDGQWRAVLPAMKAGGPYTLTATGKAATATMADLLVGDVWLCSGQSNMEFETHKTLNGDGIVGGSADDRIRLLSMEHKVAFSPDTPLEPRPAWAAAAPDSVRDFSAACYLMVKQLAADRKVPMGAIDSSWGGTQIRPWIASADAAKLPGNAEDAALLDLY</sequence>
<feature type="non-terminal residue" evidence="2">
    <location>
        <position position="229"/>
    </location>
</feature>
<dbReference type="InterPro" id="IPR013783">
    <property type="entry name" value="Ig-like_fold"/>
</dbReference>
<feature type="chain" id="PRO_5017800138" evidence="1">
    <location>
        <begin position="24"/>
        <end position="229"/>
    </location>
</feature>
<dbReference type="PANTHER" id="PTHR22901">
    <property type="entry name" value="SIALATE O-ACETYLESTERASE"/>
    <property type="match status" value="1"/>
</dbReference>
<dbReference type="PANTHER" id="PTHR22901:SF0">
    <property type="entry name" value="SIALATE O-ACETYLESTERASE"/>
    <property type="match status" value="1"/>
</dbReference>
<gene>
    <name evidence="2" type="ORF">DEP91_10705</name>
</gene>
<feature type="signal peptide" evidence="1">
    <location>
        <begin position="1"/>
        <end position="23"/>
    </location>
</feature>
<dbReference type="SUPFAM" id="SSF52266">
    <property type="entry name" value="SGNH hydrolase"/>
    <property type="match status" value="1"/>
</dbReference>
<proteinExistence type="predicted"/>
<dbReference type="GO" id="GO:0001681">
    <property type="term" value="F:sialate O-acetylesterase activity"/>
    <property type="evidence" value="ECO:0007669"/>
    <property type="project" value="InterPro"/>
</dbReference>
<dbReference type="Gene3D" id="2.60.40.10">
    <property type="entry name" value="Immunoglobulins"/>
    <property type="match status" value="1"/>
</dbReference>
<dbReference type="Gene3D" id="3.40.50.1110">
    <property type="entry name" value="SGNH hydrolase"/>
    <property type="match status" value="1"/>
</dbReference>
<name>A0A3D0WDC1_9SPHN</name>